<protein>
    <submittedName>
        <fullName evidence="5">Glycoside hydrolase family 88 protein</fullName>
    </submittedName>
</protein>
<evidence type="ECO:0000313" key="5">
    <source>
        <dbReference type="EMBL" id="HJC25286.1"/>
    </source>
</evidence>
<feature type="active site" description="Proton donor" evidence="3">
    <location>
        <position position="142"/>
    </location>
</feature>
<evidence type="ECO:0000256" key="4">
    <source>
        <dbReference type="PIRSR" id="PIRSR610905-2"/>
    </source>
</evidence>
<reference evidence="5" key="1">
    <citation type="journal article" date="2021" name="PeerJ">
        <title>Extensive microbial diversity within the chicken gut microbiome revealed by metagenomics and culture.</title>
        <authorList>
            <person name="Gilroy R."/>
            <person name="Ravi A."/>
            <person name="Getino M."/>
            <person name="Pursley I."/>
            <person name="Horton D.L."/>
            <person name="Alikhan N.F."/>
            <person name="Baker D."/>
            <person name="Gharbi K."/>
            <person name="Hall N."/>
            <person name="Watson M."/>
            <person name="Adriaenssens E.M."/>
            <person name="Foster-Nyarko E."/>
            <person name="Jarju S."/>
            <person name="Secka A."/>
            <person name="Antonio M."/>
            <person name="Oren A."/>
            <person name="Chaudhuri R.R."/>
            <person name="La Ragione R."/>
            <person name="Hildebrand F."/>
            <person name="Pallen M.J."/>
        </authorList>
    </citation>
    <scope>NUCLEOTIDE SEQUENCE</scope>
    <source>
        <strain evidence="5">USAMLcec2-132</strain>
    </source>
</reference>
<dbReference type="SUPFAM" id="SSF48208">
    <property type="entry name" value="Six-hairpin glycosidases"/>
    <property type="match status" value="1"/>
</dbReference>
<keyword evidence="1 5" id="KW-0378">Hydrolase</keyword>
<evidence type="ECO:0000256" key="1">
    <source>
        <dbReference type="ARBA" id="ARBA00022801"/>
    </source>
</evidence>
<dbReference type="AlphaFoldDB" id="A0A9D2NGX7"/>
<feature type="binding site" evidence="4">
    <location>
        <position position="218"/>
    </location>
    <ligand>
        <name>substrate</name>
    </ligand>
</feature>
<name>A0A9D2NGX7_9FIRM</name>
<accession>A0A9D2NGX7</accession>
<evidence type="ECO:0000256" key="2">
    <source>
        <dbReference type="ARBA" id="ARBA00038358"/>
    </source>
</evidence>
<dbReference type="Proteomes" id="UP000823891">
    <property type="component" value="Unassembled WGS sequence"/>
</dbReference>
<dbReference type="Gene3D" id="1.50.10.10">
    <property type="match status" value="1"/>
</dbReference>
<dbReference type="InterPro" id="IPR008928">
    <property type="entry name" value="6-hairpin_glycosidase_sf"/>
</dbReference>
<feature type="active site" description="Nucleophile" evidence="3">
    <location>
        <position position="85"/>
    </location>
</feature>
<feature type="binding site" evidence="4">
    <location>
        <position position="142"/>
    </location>
    <ligand>
        <name>substrate</name>
    </ligand>
</feature>
<dbReference type="GO" id="GO:0000272">
    <property type="term" value="P:polysaccharide catabolic process"/>
    <property type="evidence" value="ECO:0007669"/>
    <property type="project" value="TreeGrafter"/>
</dbReference>
<dbReference type="GO" id="GO:0052757">
    <property type="term" value="F:chondroitin hydrolase activity"/>
    <property type="evidence" value="ECO:0007669"/>
    <property type="project" value="TreeGrafter"/>
</dbReference>
<feature type="binding site" evidence="4">
    <location>
        <position position="85"/>
    </location>
    <ligand>
        <name>substrate</name>
    </ligand>
</feature>
<dbReference type="InterPro" id="IPR052369">
    <property type="entry name" value="UG_Glycosaminoglycan_Hydrolase"/>
</dbReference>
<feature type="binding site" evidence="4">
    <location>
        <position position="214"/>
    </location>
    <ligand>
        <name>substrate</name>
    </ligand>
</feature>
<reference evidence="5" key="2">
    <citation type="submission" date="2021-04" db="EMBL/GenBank/DDBJ databases">
        <authorList>
            <person name="Gilroy R."/>
        </authorList>
    </citation>
    <scope>NUCLEOTIDE SEQUENCE</scope>
    <source>
        <strain evidence="5">USAMLcec2-132</strain>
    </source>
</reference>
<dbReference type="PANTHER" id="PTHR36845:SF1">
    <property type="entry name" value="HYDROLASE, PUTATIVE (AFU_ORTHOLOGUE AFUA_7G05090)-RELATED"/>
    <property type="match status" value="1"/>
</dbReference>
<evidence type="ECO:0000313" key="6">
    <source>
        <dbReference type="Proteomes" id="UP000823891"/>
    </source>
</evidence>
<dbReference type="Pfam" id="PF07470">
    <property type="entry name" value="Glyco_hydro_88"/>
    <property type="match status" value="1"/>
</dbReference>
<sequence>MVIRLERIEKKLDHMMKQCGDIVPWYSPDGIYRECREDFWVSGFWPGMLWIMYDLTGKESYRKKAWDWDVRIGSLFLKQSNLHHDVGFQFLTTAVLKYKITGDQDAYRMGLRAADFLAGRFNPAGRFIRAWNQEKTGWAIIDTMMNVSLLFWAADETGDPRFAHIATAHAETVLKHFMRGDGSVHHIVTFDPKTGEMTGALKGQGYAEMSSWSRGQAWAIYGMANVYRYTGDKRFLDAAKRAAQYFWMNLGEKKIPSWDFRAPGQEKERWDSSAGAIAASGMLVIAEQDELEGLLYQKCAETLIDSLTEYCTELEKTDYQGILLHGTGNKPAEEQVDVALIYGDFFYLEALAKLEGWKRRVF</sequence>
<dbReference type="PANTHER" id="PTHR36845">
    <property type="entry name" value="HYDROLASE, PUTATIVE (AFU_ORTHOLOGUE AFUA_7G05090)-RELATED"/>
    <property type="match status" value="1"/>
</dbReference>
<dbReference type="InterPro" id="IPR012341">
    <property type="entry name" value="6hp_glycosidase-like_sf"/>
</dbReference>
<comment type="similarity">
    <text evidence="2">Belongs to the glycosyl hydrolase 88 family.</text>
</comment>
<dbReference type="EMBL" id="DWWS01000060">
    <property type="protein sequence ID" value="HJC25286.1"/>
    <property type="molecule type" value="Genomic_DNA"/>
</dbReference>
<comment type="caution">
    <text evidence="5">The sequence shown here is derived from an EMBL/GenBank/DDBJ whole genome shotgun (WGS) entry which is preliminary data.</text>
</comment>
<evidence type="ECO:0000256" key="3">
    <source>
        <dbReference type="PIRSR" id="PIRSR610905-1"/>
    </source>
</evidence>
<proteinExistence type="inferred from homology"/>
<organism evidence="5 6">
    <name type="scientific">Candidatus Eisenbergiella merdavium</name>
    <dbReference type="NCBI Taxonomy" id="2838551"/>
    <lineage>
        <taxon>Bacteria</taxon>
        <taxon>Bacillati</taxon>
        <taxon>Bacillota</taxon>
        <taxon>Clostridia</taxon>
        <taxon>Lachnospirales</taxon>
        <taxon>Lachnospiraceae</taxon>
        <taxon>Eisenbergiella</taxon>
    </lineage>
</organism>
<dbReference type="InterPro" id="IPR010905">
    <property type="entry name" value="Glyco_hydro_88"/>
</dbReference>
<gene>
    <name evidence="5" type="ORF">H9761_16550</name>
</gene>